<dbReference type="GO" id="GO:0016491">
    <property type="term" value="F:oxidoreductase activity"/>
    <property type="evidence" value="ECO:0007669"/>
    <property type="project" value="UniProtKB-KW"/>
</dbReference>
<dbReference type="GO" id="GO:0005886">
    <property type="term" value="C:plasma membrane"/>
    <property type="evidence" value="ECO:0007669"/>
    <property type="project" value="UniProtKB-SubCell"/>
</dbReference>
<comment type="subcellular location">
    <subcellularLocation>
        <location evidence="1">Cell membrane</location>
        <topology evidence="1">Multi-pass membrane protein</topology>
    </subcellularLocation>
</comment>
<dbReference type="AlphaFoldDB" id="A0A2X2K165"/>
<evidence type="ECO:0000256" key="7">
    <source>
        <dbReference type="SAM" id="Phobius"/>
    </source>
</evidence>
<dbReference type="EMBL" id="UAUX01000012">
    <property type="protein sequence ID" value="SPZ99862.1"/>
    <property type="molecule type" value="Genomic_DNA"/>
</dbReference>
<feature type="transmembrane region" description="Helical" evidence="7">
    <location>
        <begin position="137"/>
        <end position="155"/>
    </location>
</feature>
<evidence type="ECO:0000256" key="1">
    <source>
        <dbReference type="ARBA" id="ARBA00004651"/>
    </source>
</evidence>
<dbReference type="EC" id="1.10.3.-" evidence="8"/>
<dbReference type="Pfam" id="PF02322">
    <property type="entry name" value="Cyt_bd_oxida_II"/>
    <property type="match status" value="1"/>
</dbReference>
<gene>
    <name evidence="8" type="ORF">NCTC7878_03011</name>
</gene>
<comment type="similarity">
    <text evidence="2">Belongs to the cytochrome ubiquinol oxidase subunit 2 family.</text>
</comment>
<keyword evidence="3" id="KW-1003">Cell membrane</keyword>
<sequence length="160" mass="19017">MFIRISIITHQNSEHFYSAVFDYWWMFAISFLFFALASLLTFFKKKHGLAFVFVILQMMFAFFGYGISKLPYLLYPFVKITDAYVNPEMGWTLVIVFILGLLLLLPSLILLLRLLFSTKNMLKERNHKLRRYPNFHLLALLHLDNLVGVLIYNNFKFIFQ</sequence>
<name>A0A2X2K165_STAAU</name>
<evidence type="ECO:0000256" key="6">
    <source>
        <dbReference type="ARBA" id="ARBA00023136"/>
    </source>
</evidence>
<evidence type="ECO:0000256" key="4">
    <source>
        <dbReference type="ARBA" id="ARBA00022692"/>
    </source>
</evidence>
<evidence type="ECO:0000256" key="2">
    <source>
        <dbReference type="ARBA" id="ARBA00007543"/>
    </source>
</evidence>
<evidence type="ECO:0000313" key="9">
    <source>
        <dbReference type="Proteomes" id="UP000249913"/>
    </source>
</evidence>
<keyword evidence="8" id="KW-0560">Oxidoreductase</keyword>
<feature type="transmembrane region" description="Helical" evidence="7">
    <location>
        <begin position="49"/>
        <end position="67"/>
    </location>
</feature>
<organism evidence="8 9">
    <name type="scientific">Staphylococcus aureus</name>
    <dbReference type="NCBI Taxonomy" id="1280"/>
    <lineage>
        <taxon>Bacteria</taxon>
        <taxon>Bacillati</taxon>
        <taxon>Bacillota</taxon>
        <taxon>Bacilli</taxon>
        <taxon>Bacillales</taxon>
        <taxon>Staphylococcaceae</taxon>
        <taxon>Staphylococcus</taxon>
    </lineage>
</organism>
<feature type="transmembrane region" description="Helical" evidence="7">
    <location>
        <begin position="91"/>
        <end position="116"/>
    </location>
</feature>
<protein>
    <submittedName>
        <fullName evidence="8">Cytochrome d ubiquinol oxidase subunit II</fullName>
        <ecNumber evidence="8">1.10.3.-</ecNumber>
    </submittedName>
</protein>
<accession>A0A2X2K165</accession>
<keyword evidence="6 7" id="KW-0472">Membrane</keyword>
<dbReference type="Proteomes" id="UP000249913">
    <property type="component" value="Unassembled WGS sequence"/>
</dbReference>
<dbReference type="InterPro" id="IPR003317">
    <property type="entry name" value="Cyt-d_oxidase_su2"/>
</dbReference>
<keyword evidence="4 7" id="KW-0812">Transmembrane</keyword>
<keyword evidence="5 7" id="KW-1133">Transmembrane helix</keyword>
<proteinExistence type="inferred from homology"/>
<evidence type="ECO:0000256" key="5">
    <source>
        <dbReference type="ARBA" id="ARBA00022989"/>
    </source>
</evidence>
<reference evidence="8 9" key="1">
    <citation type="submission" date="2018-06" db="EMBL/GenBank/DDBJ databases">
        <authorList>
            <consortium name="Pathogen Informatics"/>
            <person name="Doyle S."/>
        </authorList>
    </citation>
    <scope>NUCLEOTIDE SEQUENCE [LARGE SCALE GENOMIC DNA]</scope>
    <source>
        <strain evidence="8 9">NCTC7878</strain>
    </source>
</reference>
<evidence type="ECO:0000313" key="8">
    <source>
        <dbReference type="EMBL" id="SPZ99862.1"/>
    </source>
</evidence>
<evidence type="ECO:0000256" key="3">
    <source>
        <dbReference type="ARBA" id="ARBA00022475"/>
    </source>
</evidence>
<feature type="transmembrane region" description="Helical" evidence="7">
    <location>
        <begin position="23"/>
        <end position="42"/>
    </location>
</feature>